<evidence type="ECO:0000313" key="2">
    <source>
        <dbReference type="Proteomes" id="UP000228812"/>
    </source>
</evidence>
<gene>
    <name evidence="1" type="ORF">COX26_00595</name>
</gene>
<sequence length="122" mass="14714">MQKASRGYAEVIRERGKTSRVRRSFQFSGLTLTELLHDRNHKTIYLGLARKYDNEWLLRLAKDVLSRENVKNHGAYFMRLFQQSAKKPLRFIAKNEMHTRKRKQLRLKLRKRTNNRRLTTNN</sequence>
<dbReference type="EMBL" id="PCRZ01000011">
    <property type="protein sequence ID" value="PIP30097.1"/>
    <property type="molecule type" value="Genomic_DNA"/>
</dbReference>
<proteinExistence type="predicted"/>
<protein>
    <submittedName>
        <fullName evidence="1">Uncharacterized protein</fullName>
    </submittedName>
</protein>
<accession>A0A2G9ZAC0</accession>
<reference evidence="1 2" key="1">
    <citation type="submission" date="2017-09" db="EMBL/GenBank/DDBJ databases">
        <title>Depth-based differentiation of microbial function through sediment-hosted aquifers and enrichment of novel symbionts in the deep terrestrial subsurface.</title>
        <authorList>
            <person name="Probst A.J."/>
            <person name="Ladd B."/>
            <person name="Jarett J.K."/>
            <person name="Geller-Mcgrath D.E."/>
            <person name="Sieber C.M."/>
            <person name="Emerson J.B."/>
            <person name="Anantharaman K."/>
            <person name="Thomas B.C."/>
            <person name="Malmstrom R."/>
            <person name="Stieglmeier M."/>
            <person name="Klingl A."/>
            <person name="Woyke T."/>
            <person name="Ryan C.M."/>
            <person name="Banfield J.F."/>
        </authorList>
    </citation>
    <scope>NUCLEOTIDE SEQUENCE [LARGE SCALE GENOMIC DNA]</scope>
    <source>
        <strain evidence="1">CG23_combo_of_CG06-09_8_20_14_all_54_14</strain>
    </source>
</reference>
<dbReference type="Proteomes" id="UP000228812">
    <property type="component" value="Unassembled WGS sequence"/>
</dbReference>
<dbReference type="AlphaFoldDB" id="A0A2G9ZAC0"/>
<organism evidence="1 2">
    <name type="scientific">Candidatus Jorgensenbacteria bacterium CG23_combo_of_CG06-09_8_20_14_all_54_14</name>
    <dbReference type="NCBI Taxonomy" id="1974595"/>
    <lineage>
        <taxon>Bacteria</taxon>
        <taxon>Candidatus Joergenseniibacteriota</taxon>
    </lineage>
</organism>
<comment type="caution">
    <text evidence="1">The sequence shown here is derived from an EMBL/GenBank/DDBJ whole genome shotgun (WGS) entry which is preliminary data.</text>
</comment>
<evidence type="ECO:0000313" key="1">
    <source>
        <dbReference type="EMBL" id="PIP30097.1"/>
    </source>
</evidence>
<name>A0A2G9ZAC0_9BACT</name>